<evidence type="ECO:0000256" key="7">
    <source>
        <dbReference type="ARBA" id="ARBA00023242"/>
    </source>
</evidence>
<evidence type="ECO:0000256" key="9">
    <source>
        <dbReference type="SAM" id="MobiDB-lite"/>
    </source>
</evidence>
<evidence type="ECO:0000313" key="11">
    <source>
        <dbReference type="EMBL" id="WOO82112.1"/>
    </source>
</evidence>
<dbReference type="Gene3D" id="3.30.70.330">
    <property type="match status" value="1"/>
</dbReference>
<evidence type="ECO:0000256" key="1">
    <source>
        <dbReference type="ARBA" id="ARBA00004567"/>
    </source>
</evidence>
<feature type="region of interest" description="Disordered" evidence="9">
    <location>
        <begin position="112"/>
        <end position="152"/>
    </location>
</feature>
<keyword evidence="2 8" id="KW-0813">Transport</keyword>
<name>A0AAF0Y9Y9_9TREE</name>
<dbReference type="RefSeq" id="XP_062628144.1">
    <property type="nucleotide sequence ID" value="XM_062772160.1"/>
</dbReference>
<dbReference type="GO" id="GO:0044615">
    <property type="term" value="C:nuclear pore nuclear basket"/>
    <property type="evidence" value="ECO:0007669"/>
    <property type="project" value="TreeGrafter"/>
</dbReference>
<dbReference type="GO" id="GO:0051028">
    <property type="term" value="P:mRNA transport"/>
    <property type="evidence" value="ECO:0007669"/>
    <property type="project" value="UniProtKB-UniRule"/>
</dbReference>
<gene>
    <name evidence="11" type="ORF">LOC62_04G005613</name>
</gene>
<keyword evidence="6 8" id="KW-0906">Nuclear pore complex</keyword>
<dbReference type="PANTHER" id="PTHR21527:SF6">
    <property type="entry name" value="NUCLEOPORIN NUP35"/>
    <property type="match status" value="1"/>
</dbReference>
<dbReference type="InterPro" id="IPR007846">
    <property type="entry name" value="RRM_NUP35_dom"/>
</dbReference>
<evidence type="ECO:0000259" key="10">
    <source>
        <dbReference type="PROSITE" id="PS51472"/>
    </source>
</evidence>
<feature type="region of interest" description="Disordered" evidence="9">
    <location>
        <begin position="1"/>
        <end position="88"/>
    </location>
</feature>
<dbReference type="PROSITE" id="PS51472">
    <property type="entry name" value="RRM_NUP35"/>
    <property type="match status" value="1"/>
</dbReference>
<dbReference type="AlphaFoldDB" id="A0AAF0Y9Y9"/>
<dbReference type="Pfam" id="PF05172">
    <property type="entry name" value="RRM_Nup35"/>
    <property type="match status" value="1"/>
</dbReference>
<evidence type="ECO:0000313" key="12">
    <source>
        <dbReference type="Proteomes" id="UP000827549"/>
    </source>
</evidence>
<dbReference type="GO" id="GO:0003676">
    <property type="term" value="F:nucleic acid binding"/>
    <property type="evidence" value="ECO:0007669"/>
    <property type="project" value="InterPro"/>
</dbReference>
<organism evidence="11 12">
    <name type="scientific">Vanrija pseudolonga</name>
    <dbReference type="NCBI Taxonomy" id="143232"/>
    <lineage>
        <taxon>Eukaryota</taxon>
        <taxon>Fungi</taxon>
        <taxon>Dikarya</taxon>
        <taxon>Basidiomycota</taxon>
        <taxon>Agaricomycotina</taxon>
        <taxon>Tremellomycetes</taxon>
        <taxon>Trichosporonales</taxon>
        <taxon>Trichosporonaceae</taxon>
        <taxon>Vanrija</taxon>
    </lineage>
</organism>
<keyword evidence="4" id="KW-0653">Protein transport</keyword>
<feature type="domain" description="RRM Nup35-type" evidence="10">
    <location>
        <begin position="166"/>
        <end position="247"/>
    </location>
</feature>
<comment type="subcellular location">
    <subcellularLocation>
        <location evidence="1">Nucleus</location>
        <location evidence="1">Nuclear pore complex</location>
    </subcellularLocation>
</comment>
<feature type="compositionally biased region" description="Low complexity" evidence="9">
    <location>
        <begin position="139"/>
        <end position="152"/>
    </location>
</feature>
<proteinExistence type="predicted"/>
<feature type="compositionally biased region" description="Polar residues" evidence="9">
    <location>
        <begin position="1"/>
        <end position="12"/>
    </location>
</feature>
<dbReference type="GO" id="GO:0006607">
    <property type="term" value="P:NLS-bearing protein import into nucleus"/>
    <property type="evidence" value="ECO:0007669"/>
    <property type="project" value="TreeGrafter"/>
</dbReference>
<protein>
    <recommendedName>
        <fullName evidence="10">RRM Nup35-type domain-containing protein</fullName>
    </recommendedName>
</protein>
<evidence type="ECO:0000256" key="2">
    <source>
        <dbReference type="ARBA" id="ARBA00022448"/>
    </source>
</evidence>
<dbReference type="PANTHER" id="PTHR21527">
    <property type="entry name" value="NUCLEOPORIN NUP35"/>
    <property type="match status" value="1"/>
</dbReference>
<dbReference type="InterPro" id="IPR012677">
    <property type="entry name" value="Nucleotide-bd_a/b_plait_sf"/>
</dbReference>
<evidence type="ECO:0000256" key="6">
    <source>
        <dbReference type="ARBA" id="ARBA00023132"/>
    </source>
</evidence>
<keyword evidence="12" id="KW-1185">Reference proteome</keyword>
<dbReference type="GeneID" id="87808842"/>
<reference evidence="11" key="1">
    <citation type="submission" date="2023-10" db="EMBL/GenBank/DDBJ databases">
        <authorList>
            <person name="Noh H."/>
        </authorList>
    </citation>
    <scope>NUCLEOTIDE SEQUENCE</scope>
    <source>
        <strain evidence="11">DUCC4014</strain>
    </source>
</reference>
<accession>A0AAF0Y9Y9</accession>
<keyword evidence="5" id="KW-0811">Translocation</keyword>
<feature type="compositionally biased region" description="Polar residues" evidence="9">
    <location>
        <begin position="76"/>
        <end position="88"/>
    </location>
</feature>
<dbReference type="GO" id="GO:0005543">
    <property type="term" value="F:phospholipid binding"/>
    <property type="evidence" value="ECO:0007669"/>
    <property type="project" value="TreeGrafter"/>
</dbReference>
<evidence type="ECO:0000256" key="3">
    <source>
        <dbReference type="ARBA" id="ARBA00022816"/>
    </source>
</evidence>
<sequence>MADWWTQPSTPARSGAFATPARASMSSSRSRFVSDDPDPSAADGPKFLPSFAQSPAGKVALGSPTGAASPPVIKRSPQQRFTGGSLNERTMSVFASNTNMYYSASSPRQSLALSRSARPPAPVPMDEDPIPTSSLYDEAASSSSRPAPPAATTQLALATPVTLEASADTTTLHVFGPPVEYLSSLRPYLENIGPVVSYVAGPDGSNWWTVQYTDPLYASYALRRHGEIVGGRWMLAFKVAGPGSTQGLTLVNGVAPAPVGNTQAGPGTPFEIKSTNIIRAKPKQAVQKDDYAWEEPEQPTSILGRAAELIFGR</sequence>
<dbReference type="EMBL" id="CP086717">
    <property type="protein sequence ID" value="WOO82112.1"/>
    <property type="molecule type" value="Genomic_DNA"/>
</dbReference>
<evidence type="ECO:0000256" key="8">
    <source>
        <dbReference type="PROSITE-ProRule" id="PRU00804"/>
    </source>
</evidence>
<evidence type="ECO:0000256" key="4">
    <source>
        <dbReference type="ARBA" id="ARBA00022927"/>
    </source>
</evidence>
<dbReference type="SUPFAM" id="SSF54928">
    <property type="entry name" value="RNA-binding domain, RBD"/>
    <property type="match status" value="1"/>
</dbReference>
<dbReference type="GO" id="GO:0017056">
    <property type="term" value="F:structural constituent of nuclear pore"/>
    <property type="evidence" value="ECO:0007669"/>
    <property type="project" value="TreeGrafter"/>
</dbReference>
<feature type="compositionally biased region" description="Low complexity" evidence="9">
    <location>
        <begin position="18"/>
        <end position="31"/>
    </location>
</feature>
<dbReference type="GO" id="GO:0006999">
    <property type="term" value="P:nuclear pore organization"/>
    <property type="evidence" value="ECO:0007669"/>
    <property type="project" value="TreeGrafter"/>
</dbReference>
<keyword evidence="3 8" id="KW-0509">mRNA transport</keyword>
<dbReference type="GO" id="GO:0044613">
    <property type="term" value="C:nuclear pore central transport channel"/>
    <property type="evidence" value="ECO:0007669"/>
    <property type="project" value="TreeGrafter"/>
</dbReference>
<dbReference type="Proteomes" id="UP000827549">
    <property type="component" value="Chromosome 4"/>
</dbReference>
<keyword evidence="7 8" id="KW-0539">Nucleus</keyword>
<evidence type="ECO:0000256" key="5">
    <source>
        <dbReference type="ARBA" id="ARBA00023010"/>
    </source>
</evidence>
<dbReference type="InterPro" id="IPR035979">
    <property type="entry name" value="RBD_domain_sf"/>
</dbReference>